<protein>
    <recommendedName>
        <fullName evidence="3">VWFA domain-containing protein</fullName>
    </recommendedName>
</protein>
<dbReference type="Proteomes" id="UP000248706">
    <property type="component" value="Unassembled WGS sequence"/>
</dbReference>
<evidence type="ECO:0008006" key="3">
    <source>
        <dbReference type="Google" id="ProtNLM"/>
    </source>
</evidence>
<keyword evidence="2" id="KW-1185">Reference proteome</keyword>
<evidence type="ECO:0000313" key="2">
    <source>
        <dbReference type="Proteomes" id="UP000248706"/>
    </source>
</evidence>
<sequence length="158" mass="16982">MASSVVYASIFGAVLASLRAISTRMVVFDTAMVDLSEHLQDAVALLFGAQLGGGTDINRALAYCQQIITRPRETVLVLITDLYEGGNTEQMLRRAAALVDSGVQFVCLLAGRLAALGLPIFSCTPELFPELMAAALQRRDLNMWAAQHDIVAARPSQS</sequence>
<accession>A0A328VI72</accession>
<dbReference type="InterPro" id="IPR008912">
    <property type="entry name" value="Uncharacterised_CoxE"/>
</dbReference>
<gene>
    <name evidence="1" type="ORF">A4R35_04395</name>
</gene>
<comment type="caution">
    <text evidence="1">The sequence shown here is derived from an EMBL/GenBank/DDBJ whole genome shotgun (WGS) entry which is preliminary data.</text>
</comment>
<dbReference type="InterPro" id="IPR036465">
    <property type="entry name" value="vWFA_dom_sf"/>
</dbReference>
<name>A0A328VI72_9CHLR</name>
<evidence type="ECO:0000313" key="1">
    <source>
        <dbReference type="EMBL" id="RAQ94764.1"/>
    </source>
</evidence>
<dbReference type="SUPFAM" id="SSF53300">
    <property type="entry name" value="vWA-like"/>
    <property type="match status" value="1"/>
</dbReference>
<dbReference type="EMBL" id="MCIF01000002">
    <property type="protein sequence ID" value="RAQ94764.1"/>
    <property type="molecule type" value="Genomic_DNA"/>
</dbReference>
<proteinExistence type="predicted"/>
<reference evidence="1 2" key="1">
    <citation type="submission" date="2016-08" db="EMBL/GenBank/DDBJ databases">
        <title>Analysis of Carbohydrate Active Enzymes in Thermogemmatispora T81 Reveals Carbohydrate Degradation Ability.</title>
        <authorList>
            <person name="Tomazini A."/>
            <person name="Lal S."/>
            <person name="Stott M."/>
            <person name="Henrissat B."/>
            <person name="Polikarpov I."/>
            <person name="Sparling R."/>
            <person name="Levin D.B."/>
        </authorList>
    </citation>
    <scope>NUCLEOTIDE SEQUENCE [LARGE SCALE GENOMIC DNA]</scope>
    <source>
        <strain evidence="1 2">T81</strain>
    </source>
</reference>
<dbReference type="AlphaFoldDB" id="A0A328VI72"/>
<dbReference type="Pfam" id="PF05762">
    <property type="entry name" value="VWA_CoxE"/>
    <property type="match status" value="1"/>
</dbReference>
<organism evidence="1 2">
    <name type="scientific">Thermogemmatispora tikiterensis</name>
    <dbReference type="NCBI Taxonomy" id="1825093"/>
    <lineage>
        <taxon>Bacteria</taxon>
        <taxon>Bacillati</taxon>
        <taxon>Chloroflexota</taxon>
        <taxon>Ktedonobacteria</taxon>
        <taxon>Thermogemmatisporales</taxon>
        <taxon>Thermogemmatisporaceae</taxon>
        <taxon>Thermogemmatispora</taxon>
    </lineage>
</organism>